<evidence type="ECO:0000313" key="2">
    <source>
        <dbReference type="EMBL" id="MBB4675532.1"/>
    </source>
</evidence>
<dbReference type="SUPFAM" id="SSF53474">
    <property type="entry name" value="alpha/beta-Hydrolases"/>
    <property type="match status" value="1"/>
</dbReference>
<name>A0A7W7FRW5_9PSEU</name>
<dbReference type="InterPro" id="IPR000073">
    <property type="entry name" value="AB_hydrolase_1"/>
</dbReference>
<sequence>MTEHPRTRDGRLLHRIRRGAGEPVVVFESGIGANRGSWTLVEPLVRAATLVYDRAGLGRSDPDPGGRTVARMTADLLDLLAAEGIQRAVLVGHSLGGVVVRHLAHLRPDLVAGLVLVDQVQEELPHYHQDRHFRLVSLGYRAGALLARTGLLTALLAGRLHRDFPPEAAREITAEELSPGFLRTAATEVRALPGGLAELPPLSPPQVPTTVISAGRTGPVEKKLRPLLISAHRDFAAGLPHGRHVLAEESDHLVPVQQPGLVAAEINRLL</sequence>
<dbReference type="Gene3D" id="3.40.50.1820">
    <property type="entry name" value="alpha/beta hydrolase"/>
    <property type="match status" value="1"/>
</dbReference>
<dbReference type="Pfam" id="PF12697">
    <property type="entry name" value="Abhydrolase_6"/>
    <property type="match status" value="1"/>
</dbReference>
<gene>
    <name evidence="2" type="ORF">HNR67_001650</name>
</gene>
<dbReference type="EMBL" id="JACHMH010000001">
    <property type="protein sequence ID" value="MBB4675532.1"/>
    <property type="molecule type" value="Genomic_DNA"/>
</dbReference>
<evidence type="ECO:0000259" key="1">
    <source>
        <dbReference type="Pfam" id="PF12697"/>
    </source>
</evidence>
<dbReference type="PANTHER" id="PTHR43689">
    <property type="entry name" value="HYDROLASE"/>
    <property type="match status" value="1"/>
</dbReference>
<dbReference type="AlphaFoldDB" id="A0A7W7FRW5"/>
<organism evidence="2 3">
    <name type="scientific">Crossiella cryophila</name>
    <dbReference type="NCBI Taxonomy" id="43355"/>
    <lineage>
        <taxon>Bacteria</taxon>
        <taxon>Bacillati</taxon>
        <taxon>Actinomycetota</taxon>
        <taxon>Actinomycetes</taxon>
        <taxon>Pseudonocardiales</taxon>
        <taxon>Pseudonocardiaceae</taxon>
        <taxon>Crossiella</taxon>
    </lineage>
</organism>
<keyword evidence="3" id="KW-1185">Reference proteome</keyword>
<protein>
    <submittedName>
        <fullName evidence="2">Pimeloyl-ACP methyl ester carboxylesterase</fullName>
    </submittedName>
</protein>
<evidence type="ECO:0000313" key="3">
    <source>
        <dbReference type="Proteomes" id="UP000533598"/>
    </source>
</evidence>
<feature type="domain" description="AB hydrolase-1" evidence="1">
    <location>
        <begin position="25"/>
        <end position="264"/>
    </location>
</feature>
<dbReference type="InterPro" id="IPR029058">
    <property type="entry name" value="AB_hydrolase_fold"/>
</dbReference>
<reference evidence="2 3" key="1">
    <citation type="submission" date="2020-08" db="EMBL/GenBank/DDBJ databases">
        <title>Sequencing the genomes of 1000 actinobacteria strains.</title>
        <authorList>
            <person name="Klenk H.-P."/>
        </authorList>
    </citation>
    <scope>NUCLEOTIDE SEQUENCE [LARGE SCALE GENOMIC DNA]</scope>
    <source>
        <strain evidence="2 3">DSM 44230</strain>
    </source>
</reference>
<proteinExistence type="predicted"/>
<dbReference type="GO" id="GO:0003824">
    <property type="term" value="F:catalytic activity"/>
    <property type="evidence" value="ECO:0007669"/>
    <property type="project" value="UniProtKB-ARBA"/>
</dbReference>
<dbReference type="RefSeq" id="WP_185001494.1">
    <property type="nucleotide sequence ID" value="NZ_BAAAUI010000040.1"/>
</dbReference>
<accession>A0A7W7FRW5</accession>
<dbReference type="PANTHER" id="PTHR43689:SF8">
    <property type="entry name" value="ALPHA_BETA-HYDROLASES SUPERFAMILY PROTEIN"/>
    <property type="match status" value="1"/>
</dbReference>
<comment type="caution">
    <text evidence="2">The sequence shown here is derived from an EMBL/GenBank/DDBJ whole genome shotgun (WGS) entry which is preliminary data.</text>
</comment>
<dbReference type="Proteomes" id="UP000533598">
    <property type="component" value="Unassembled WGS sequence"/>
</dbReference>